<accession>A0ABT6RL12</accession>
<dbReference type="Proteomes" id="UP001226434">
    <property type="component" value="Unassembled WGS sequence"/>
</dbReference>
<sequence>MPTIHITTFIAAPVERVFDLSRSIDLHKKSMPHTEEQAIAGTISGLIGMNESVTWQARHLGKKRVLQSKITALQKPEMFTDEMQKGDFKKMKHDHHFKPVANGTIMVDVVHFEAPYGVIGKLVSKLFLTKYLNKLIEQRNAVIKEYAESEKWKLILN</sequence>
<evidence type="ECO:0000313" key="1">
    <source>
        <dbReference type="EMBL" id="MDI3322517.1"/>
    </source>
</evidence>
<dbReference type="CDD" id="cd07820">
    <property type="entry name" value="SRPBCC_3"/>
    <property type="match status" value="1"/>
</dbReference>
<dbReference type="RefSeq" id="WP_282336638.1">
    <property type="nucleotide sequence ID" value="NZ_JASBRG010000007.1"/>
</dbReference>
<dbReference type="SUPFAM" id="SSF55961">
    <property type="entry name" value="Bet v1-like"/>
    <property type="match status" value="1"/>
</dbReference>
<dbReference type="InterPro" id="IPR023393">
    <property type="entry name" value="START-like_dom_sf"/>
</dbReference>
<dbReference type="InterPro" id="IPR019587">
    <property type="entry name" value="Polyketide_cyclase/dehydratase"/>
</dbReference>
<dbReference type="EMBL" id="JASBRG010000007">
    <property type="protein sequence ID" value="MDI3322517.1"/>
    <property type="molecule type" value="Genomic_DNA"/>
</dbReference>
<protein>
    <submittedName>
        <fullName evidence="1">SRPBCC family protein</fullName>
    </submittedName>
</protein>
<comment type="caution">
    <text evidence="1">The sequence shown here is derived from an EMBL/GenBank/DDBJ whole genome shotgun (WGS) entry which is preliminary data.</text>
</comment>
<name>A0ABT6RL12_9BACT</name>
<keyword evidence="2" id="KW-1185">Reference proteome</keyword>
<evidence type="ECO:0000313" key="2">
    <source>
        <dbReference type="Proteomes" id="UP001226434"/>
    </source>
</evidence>
<reference evidence="1 2" key="1">
    <citation type="submission" date="2023-05" db="EMBL/GenBank/DDBJ databases">
        <title>Genome sequence of Pinibacter sp. MAH-24.</title>
        <authorList>
            <person name="Huq M.A."/>
        </authorList>
    </citation>
    <scope>NUCLEOTIDE SEQUENCE [LARGE SCALE GENOMIC DNA]</scope>
    <source>
        <strain evidence="1 2">MAH-24</strain>
    </source>
</reference>
<organism evidence="1 2">
    <name type="scientific">Pinibacter soli</name>
    <dbReference type="NCBI Taxonomy" id="3044211"/>
    <lineage>
        <taxon>Bacteria</taxon>
        <taxon>Pseudomonadati</taxon>
        <taxon>Bacteroidota</taxon>
        <taxon>Chitinophagia</taxon>
        <taxon>Chitinophagales</taxon>
        <taxon>Chitinophagaceae</taxon>
        <taxon>Pinibacter</taxon>
    </lineage>
</organism>
<dbReference type="Pfam" id="PF10604">
    <property type="entry name" value="Polyketide_cyc2"/>
    <property type="match status" value="1"/>
</dbReference>
<proteinExistence type="predicted"/>
<dbReference type="Gene3D" id="3.30.530.20">
    <property type="match status" value="1"/>
</dbReference>
<gene>
    <name evidence="1" type="ORF">QJ048_22200</name>
</gene>